<gene>
    <name evidence="1" type="ORF">PSTG_04698</name>
</gene>
<sequence>MLVALQISGKELFKGCYITKSRANKSSGVPLSWKPVISLTRLPLTQIDLISAAIFPLVADFPALSRAAGFGGHQASLSCSSCLLDKKGLEEIDISNVPLRNNDLSPHASEWLKADSHPDKEALAKENAK</sequence>
<accession>A0A0L0VSF9</accession>
<keyword evidence="2" id="KW-1185">Reference proteome</keyword>
<protein>
    <submittedName>
        <fullName evidence="1">Uncharacterized protein</fullName>
    </submittedName>
</protein>
<reference evidence="2" key="1">
    <citation type="submission" date="2014-03" db="EMBL/GenBank/DDBJ databases">
        <title>The Genome Sequence of Puccinia striiformis f. sp. tritici PST-78.</title>
        <authorList>
            <consortium name="The Broad Institute Genome Sequencing Platform"/>
            <person name="Cuomo C."/>
            <person name="Hulbert S."/>
            <person name="Chen X."/>
            <person name="Walker B."/>
            <person name="Young S.K."/>
            <person name="Zeng Q."/>
            <person name="Gargeya S."/>
            <person name="Fitzgerald M."/>
            <person name="Haas B."/>
            <person name="Abouelleil A."/>
            <person name="Alvarado L."/>
            <person name="Arachchi H.M."/>
            <person name="Berlin A.M."/>
            <person name="Chapman S.B."/>
            <person name="Goldberg J."/>
            <person name="Griggs A."/>
            <person name="Gujja S."/>
            <person name="Hansen M."/>
            <person name="Howarth C."/>
            <person name="Imamovic A."/>
            <person name="Larimer J."/>
            <person name="McCowan C."/>
            <person name="Montmayeur A."/>
            <person name="Murphy C."/>
            <person name="Neiman D."/>
            <person name="Pearson M."/>
            <person name="Priest M."/>
            <person name="Roberts A."/>
            <person name="Saif S."/>
            <person name="Shea T."/>
            <person name="Sisk P."/>
            <person name="Sykes S."/>
            <person name="Wortman J."/>
            <person name="Nusbaum C."/>
            <person name="Birren B."/>
        </authorList>
    </citation>
    <scope>NUCLEOTIDE SEQUENCE [LARGE SCALE GENOMIC DNA]</scope>
    <source>
        <strain evidence="2">race PST-78</strain>
    </source>
</reference>
<name>A0A0L0VSF9_9BASI</name>
<organism evidence="1 2">
    <name type="scientific">Puccinia striiformis f. sp. tritici PST-78</name>
    <dbReference type="NCBI Taxonomy" id="1165861"/>
    <lineage>
        <taxon>Eukaryota</taxon>
        <taxon>Fungi</taxon>
        <taxon>Dikarya</taxon>
        <taxon>Basidiomycota</taxon>
        <taxon>Pucciniomycotina</taxon>
        <taxon>Pucciniomycetes</taxon>
        <taxon>Pucciniales</taxon>
        <taxon>Pucciniaceae</taxon>
        <taxon>Puccinia</taxon>
    </lineage>
</organism>
<evidence type="ECO:0000313" key="1">
    <source>
        <dbReference type="EMBL" id="KNF02201.1"/>
    </source>
</evidence>
<dbReference type="Proteomes" id="UP000054564">
    <property type="component" value="Unassembled WGS sequence"/>
</dbReference>
<evidence type="ECO:0000313" key="2">
    <source>
        <dbReference type="Proteomes" id="UP000054564"/>
    </source>
</evidence>
<dbReference type="EMBL" id="AJIL01000025">
    <property type="protein sequence ID" value="KNF02201.1"/>
    <property type="molecule type" value="Genomic_DNA"/>
</dbReference>
<comment type="caution">
    <text evidence="1">The sequence shown here is derived from an EMBL/GenBank/DDBJ whole genome shotgun (WGS) entry which is preliminary data.</text>
</comment>
<dbReference type="AlphaFoldDB" id="A0A0L0VSF9"/>
<proteinExistence type="predicted"/>